<name>B9SBE7_RICCO</name>
<keyword evidence="7" id="KW-1185">Reference proteome</keyword>
<dbReference type="STRING" id="3988.B9SBE7"/>
<feature type="compositionally biased region" description="Low complexity" evidence="5">
    <location>
        <begin position="87"/>
        <end position="115"/>
    </location>
</feature>
<protein>
    <recommendedName>
        <fullName evidence="4">Alkaline/neutral invertase</fullName>
        <ecNumber evidence="4">3.2.1.26</ecNumber>
    </recommendedName>
</protein>
<sequence length="290" mass="31590">MSPKLKDPFAQDDTNKLESSAENLTVELPLKKKTQLSPSKIVQKEDSKEVPASEDTVAADVLDISTSQVDLQVPEKHFEKFQDAKSNEMTSVTVESSVENSPESSSQSMKESSPEANGGAIKAIPSVSVNRDSLDNVSPGVKSISESGAVVEEAWERLNKSYVLFKGKPVGTLAAMDPGAEALNYNQVLGIADTMPSLMRLSISKVEKRGLTTSLLKKVSMPASYKVLYYTSDGKTSRYVEKQARNYQTWNIAGYLVAKTMIENPSNLLSISLVEDKKIAKPTLTRSASF</sequence>
<dbReference type="AlphaFoldDB" id="B9SBE7"/>
<keyword evidence="2 4" id="KW-0119">Carbohydrate metabolism</keyword>
<evidence type="ECO:0000256" key="4">
    <source>
        <dbReference type="RuleBase" id="RU367047"/>
    </source>
</evidence>
<dbReference type="InParanoid" id="B9SBE7"/>
<dbReference type="EMBL" id="EQ973914">
    <property type="protein sequence ID" value="EEF39032.1"/>
    <property type="molecule type" value="Genomic_DNA"/>
</dbReference>
<dbReference type="PANTHER" id="PTHR31916:SF37">
    <property type="entry name" value="ALKALINE_NEUTRAL INVERTASE"/>
    <property type="match status" value="1"/>
</dbReference>
<evidence type="ECO:0000256" key="5">
    <source>
        <dbReference type="SAM" id="MobiDB-lite"/>
    </source>
</evidence>
<dbReference type="GO" id="GO:0033926">
    <property type="term" value="F:endo-alpha-N-acetylgalactosaminidase activity"/>
    <property type="evidence" value="ECO:0007669"/>
    <property type="project" value="UniProtKB-UniRule"/>
</dbReference>
<feature type="region of interest" description="Disordered" evidence="5">
    <location>
        <begin position="80"/>
        <end position="119"/>
    </location>
</feature>
<evidence type="ECO:0000256" key="3">
    <source>
        <dbReference type="ARBA" id="ARBA00023295"/>
    </source>
</evidence>
<keyword evidence="1 4" id="KW-0378">Hydrolase</keyword>
<proteinExistence type="inferred from homology"/>
<evidence type="ECO:0000313" key="7">
    <source>
        <dbReference type="Proteomes" id="UP000008311"/>
    </source>
</evidence>
<comment type="catalytic activity">
    <reaction evidence="4">
        <text>Hydrolysis of terminal non-reducing beta-D-fructofuranoside residues in beta-D-fructofuranosides.</text>
        <dbReference type="EC" id="3.2.1.26"/>
    </reaction>
</comment>
<dbReference type="PANTHER" id="PTHR31916">
    <property type="match status" value="1"/>
</dbReference>
<feature type="region of interest" description="Disordered" evidence="5">
    <location>
        <begin position="1"/>
        <end position="56"/>
    </location>
</feature>
<keyword evidence="3 4" id="KW-0326">Glycosidase</keyword>
<dbReference type="GO" id="GO:0005987">
    <property type="term" value="P:sucrose catabolic process"/>
    <property type="evidence" value="ECO:0000318"/>
    <property type="project" value="GO_Central"/>
</dbReference>
<feature type="compositionally biased region" description="Basic and acidic residues" evidence="5">
    <location>
        <begin position="1"/>
        <end position="16"/>
    </location>
</feature>
<feature type="compositionally biased region" description="Basic and acidic residues" evidence="5">
    <location>
        <begin position="42"/>
        <end position="51"/>
    </location>
</feature>
<comment type="function">
    <text evidence="4">Invertase that cleaves sucrose into glucose and fructose.</text>
</comment>
<dbReference type="Proteomes" id="UP000008311">
    <property type="component" value="Unassembled WGS sequence"/>
</dbReference>
<dbReference type="Pfam" id="PF12899">
    <property type="entry name" value="Glyco_hydro_100"/>
    <property type="match status" value="2"/>
</dbReference>
<accession>B9SBE7</accession>
<gene>
    <name evidence="6" type="ORF">RCOM_0716670</name>
</gene>
<evidence type="ECO:0000256" key="2">
    <source>
        <dbReference type="ARBA" id="ARBA00023277"/>
    </source>
</evidence>
<comment type="similarity">
    <text evidence="4">Belongs to the glycosyl hydrolase 100 family.</text>
</comment>
<organism evidence="6 7">
    <name type="scientific">Ricinus communis</name>
    <name type="common">Castor bean</name>
    <dbReference type="NCBI Taxonomy" id="3988"/>
    <lineage>
        <taxon>Eukaryota</taxon>
        <taxon>Viridiplantae</taxon>
        <taxon>Streptophyta</taxon>
        <taxon>Embryophyta</taxon>
        <taxon>Tracheophyta</taxon>
        <taxon>Spermatophyta</taxon>
        <taxon>Magnoliopsida</taxon>
        <taxon>eudicotyledons</taxon>
        <taxon>Gunneridae</taxon>
        <taxon>Pentapetalae</taxon>
        <taxon>rosids</taxon>
        <taxon>fabids</taxon>
        <taxon>Malpighiales</taxon>
        <taxon>Euphorbiaceae</taxon>
        <taxon>Acalyphoideae</taxon>
        <taxon>Acalypheae</taxon>
        <taxon>Ricinus</taxon>
    </lineage>
</organism>
<evidence type="ECO:0000256" key="1">
    <source>
        <dbReference type="ARBA" id="ARBA00022801"/>
    </source>
</evidence>
<dbReference type="GO" id="GO:0004575">
    <property type="term" value="F:sucrose alpha-glucosidase activity"/>
    <property type="evidence" value="ECO:0000318"/>
    <property type="project" value="GO_Central"/>
</dbReference>
<reference evidence="7" key="1">
    <citation type="journal article" date="2010" name="Nat. Biotechnol.">
        <title>Draft genome sequence of the oilseed species Ricinus communis.</title>
        <authorList>
            <person name="Chan A.P."/>
            <person name="Crabtree J."/>
            <person name="Zhao Q."/>
            <person name="Lorenzi H."/>
            <person name="Orvis J."/>
            <person name="Puiu D."/>
            <person name="Melake-Berhan A."/>
            <person name="Jones K.M."/>
            <person name="Redman J."/>
            <person name="Chen G."/>
            <person name="Cahoon E.B."/>
            <person name="Gedil M."/>
            <person name="Stanke M."/>
            <person name="Haas B.J."/>
            <person name="Wortman J.R."/>
            <person name="Fraser-Liggett C.M."/>
            <person name="Ravel J."/>
            <person name="Rabinowicz P.D."/>
        </authorList>
    </citation>
    <scope>NUCLEOTIDE SEQUENCE [LARGE SCALE GENOMIC DNA]</scope>
    <source>
        <strain evidence="7">cv. Hale</strain>
    </source>
</reference>
<dbReference type="InterPro" id="IPR024746">
    <property type="entry name" value="Glyco_hydro_100"/>
</dbReference>
<evidence type="ECO:0000313" key="6">
    <source>
        <dbReference type="EMBL" id="EEF39032.1"/>
    </source>
</evidence>
<dbReference type="EC" id="3.2.1.26" evidence="4"/>